<evidence type="ECO:0000256" key="1">
    <source>
        <dbReference type="SAM" id="SignalP"/>
    </source>
</evidence>
<dbReference type="PANTHER" id="PTHR43752:SF2">
    <property type="entry name" value="BNR_ASP-BOX REPEAT FAMILY PROTEIN"/>
    <property type="match status" value="1"/>
</dbReference>
<dbReference type="EMBL" id="JACXZS010000008">
    <property type="protein sequence ID" value="MBD3942673.1"/>
    <property type="molecule type" value="Genomic_DNA"/>
</dbReference>
<gene>
    <name evidence="3" type="ORF">IF188_13300</name>
</gene>
<protein>
    <submittedName>
        <fullName evidence="3">Exo-alpha-sialidase</fullName>
    </submittedName>
</protein>
<dbReference type="InterPro" id="IPR013320">
    <property type="entry name" value="ConA-like_dom_sf"/>
</dbReference>
<dbReference type="SUPFAM" id="SSF49899">
    <property type="entry name" value="Concanavalin A-like lectins/glucanases"/>
    <property type="match status" value="1"/>
</dbReference>
<proteinExistence type="predicted"/>
<sequence>MEPQTARTWRLRTVAAAAAIGLALAAAPATLAAAAPAAELVRSFDTETLGAPPTGCVSVGDVTIADASFGGAAESNRALRLNDQTTTAQTRTQCTYPTATERSVSFRIAPAQLANSMIVALMAGPGGNGNGAWRFVFAKDGPNLRVQAYNGSAWVTFASVPGGADLGVWQDVTINATLDHAELIVNGMRFQTTVRVAAPTAMGDVYFASAGTAAVGVDFYVDDLAVAGTLSDDAFAGVPVEPLFTGAVKGIEVVDAPIARFRVAEGADAADYSVVTTWMGSQLPVTLSAPDGVGWVTASITYIFPDTVSGVLRTVVTDAAGTASAVEQYVSVRAHREVTVATAPQNLQIRFPDVIRLEDGRLLVAYYQASGHTAPSGDILITTSGDDGETWSTSTVVVDVADDARDPKLVQLRDGTILLTYFDYNWTAPTVVQPFLVRSTDGGATWSDPIFVSNDLSSASSRAEGWAASHGPIVELANGDLLAPIYGTADRTPEHAAIVRSTDGGLTWDPHTVVLAQDTRIAFQEPNLTVLPSGEIVALIRSTSSPIRAYLTRSFDDGHTWTGAVVTDLPAQSHHQLLTQAGQVLLTYGNPELAGRPTQGVLIENPDFDWDGYAADALPIYDSGNGDQGNPSSVEIEPGKFITLGYNVTARTLTAVFTSASDYRPDDHASAPPAAGVLQSNEGWDTGLSDGTFQISMHLWWGENASLWRLYRNGNLVAVKELEPGSPSAQEAIVDVTGLPNGRYEFTGELINSKGSSKLTPVTVEVSDANPARPVLSAPNKDGDGTYTVTANLWWGTNATSYVFRENGIDVASGDLTAASPSPQVATFDVTGKQPGTYVYTVEFRNAAGATESTPLTVTVIH</sequence>
<accession>A0ABR8NRP9</accession>
<evidence type="ECO:0000313" key="4">
    <source>
        <dbReference type="Proteomes" id="UP000598426"/>
    </source>
</evidence>
<dbReference type="CDD" id="cd15482">
    <property type="entry name" value="Sialidase_non-viral"/>
    <property type="match status" value="1"/>
</dbReference>
<dbReference type="InterPro" id="IPR013783">
    <property type="entry name" value="Ig-like_fold"/>
</dbReference>
<dbReference type="Gene3D" id="2.60.40.10">
    <property type="entry name" value="Immunoglobulins"/>
    <property type="match status" value="2"/>
</dbReference>
<keyword evidence="4" id="KW-1185">Reference proteome</keyword>
<dbReference type="InterPro" id="IPR011040">
    <property type="entry name" value="Sialidase"/>
</dbReference>
<reference evidence="3 4" key="1">
    <citation type="submission" date="2020-09" db="EMBL/GenBank/DDBJ databases">
        <title>Isolation and identification of active actinomycetes.</title>
        <authorList>
            <person name="Li X."/>
        </authorList>
    </citation>
    <scope>NUCLEOTIDE SEQUENCE [LARGE SCALE GENOMIC DNA]</scope>
    <source>
        <strain evidence="3 4">NEAU-LLC</strain>
    </source>
</reference>
<feature type="signal peptide" evidence="1">
    <location>
        <begin position="1"/>
        <end position="25"/>
    </location>
</feature>
<dbReference type="PANTHER" id="PTHR43752">
    <property type="entry name" value="BNR/ASP-BOX REPEAT FAMILY PROTEIN"/>
    <property type="match status" value="1"/>
</dbReference>
<dbReference type="SUPFAM" id="SSF50939">
    <property type="entry name" value="Sialidases"/>
    <property type="match status" value="1"/>
</dbReference>
<organism evidence="3 4">
    <name type="scientific">Microbacterium helvum</name>
    <dbReference type="NCBI Taxonomy" id="2773713"/>
    <lineage>
        <taxon>Bacteria</taxon>
        <taxon>Bacillati</taxon>
        <taxon>Actinomycetota</taxon>
        <taxon>Actinomycetes</taxon>
        <taxon>Micrococcales</taxon>
        <taxon>Microbacteriaceae</taxon>
        <taxon>Microbacterium</taxon>
    </lineage>
</organism>
<evidence type="ECO:0000313" key="3">
    <source>
        <dbReference type="EMBL" id="MBD3942673.1"/>
    </source>
</evidence>
<evidence type="ECO:0000259" key="2">
    <source>
        <dbReference type="Pfam" id="PF13088"/>
    </source>
</evidence>
<dbReference type="Proteomes" id="UP000598426">
    <property type="component" value="Unassembled WGS sequence"/>
</dbReference>
<dbReference type="RefSeq" id="WP_191172282.1">
    <property type="nucleotide sequence ID" value="NZ_JACXZS010000008.1"/>
</dbReference>
<dbReference type="Gene3D" id="2.120.10.10">
    <property type="match status" value="1"/>
</dbReference>
<dbReference type="InterPro" id="IPR014756">
    <property type="entry name" value="Ig_E-set"/>
</dbReference>
<dbReference type="SUPFAM" id="SSF81296">
    <property type="entry name" value="E set domains"/>
    <property type="match status" value="2"/>
</dbReference>
<dbReference type="Gene3D" id="2.60.120.200">
    <property type="match status" value="1"/>
</dbReference>
<dbReference type="InterPro" id="IPR036278">
    <property type="entry name" value="Sialidase_sf"/>
</dbReference>
<name>A0ABR8NRP9_9MICO</name>
<dbReference type="Pfam" id="PF13088">
    <property type="entry name" value="BNR_2"/>
    <property type="match status" value="1"/>
</dbReference>
<feature type="chain" id="PRO_5045519019" evidence="1">
    <location>
        <begin position="26"/>
        <end position="862"/>
    </location>
</feature>
<keyword evidence="1" id="KW-0732">Signal</keyword>
<comment type="caution">
    <text evidence="3">The sequence shown here is derived from an EMBL/GenBank/DDBJ whole genome shotgun (WGS) entry which is preliminary data.</text>
</comment>
<feature type="domain" description="Sialidase" evidence="2">
    <location>
        <begin position="363"/>
        <end position="590"/>
    </location>
</feature>